<dbReference type="SUPFAM" id="SSF51445">
    <property type="entry name" value="(Trans)glycosidases"/>
    <property type="match status" value="1"/>
</dbReference>
<name>A0AAE0ZGZ0_9GAST</name>
<keyword evidence="5" id="KW-1185">Reference proteome</keyword>
<dbReference type="GO" id="GO:0016798">
    <property type="term" value="F:hydrolase activity, acting on glycosyl bonds"/>
    <property type="evidence" value="ECO:0007669"/>
    <property type="project" value="UniProtKB-KW"/>
</dbReference>
<sequence>MVKVNIVRWNATTSTPYFDCTTISGQLCQMHYDNPYSLSLKYKLASNLDLHGVGMWNIDLLDYSDTAEGRKMRHLMFSALPAIAKSTSTSSQLLTKRAVRKTSHAASVSKSARCPCSDLKLCEPIKDTERKEVFAFSNENNETHWRLFDWSKLTTVVMFNYINTSLMCLAHSHGVRAVTLGSIEQFVVVTPTLRHLWVEQQMQIVQDNFLDGLNFDYEHTMLPPEHHYRDAFTALIKETVSGLRSVQPYAQVSVCTVVNASSITMAYDYPEMAKAIDFFFIMAYDESGTLHNGPNSGYYITQAGIESFLKKNISASKLVMGLPWYGDVYQCVSLHGDDCVIEPTGKGFGQWSYNHINNLLQTMPSRYRWNDSSLTPYFTYTEEATKISRIIQYDDPHSLGLKYKLAVKMGIRGVGMFLIDCLNYSDTAEGAAKRKAMFDPLPAWKKTNLKTMSALNRHLTQSGLSTSDQN</sequence>
<organism evidence="4 5">
    <name type="scientific">Elysia crispata</name>
    <name type="common">lettuce slug</name>
    <dbReference type="NCBI Taxonomy" id="231223"/>
    <lineage>
        <taxon>Eukaryota</taxon>
        <taxon>Metazoa</taxon>
        <taxon>Spiralia</taxon>
        <taxon>Lophotrochozoa</taxon>
        <taxon>Mollusca</taxon>
        <taxon>Gastropoda</taxon>
        <taxon>Heterobranchia</taxon>
        <taxon>Euthyneura</taxon>
        <taxon>Panpulmonata</taxon>
        <taxon>Sacoglossa</taxon>
        <taxon>Placobranchoidea</taxon>
        <taxon>Plakobranchidae</taxon>
        <taxon>Elysia</taxon>
    </lineage>
</organism>
<keyword evidence="1" id="KW-0378">Hydrolase</keyword>
<dbReference type="Proteomes" id="UP001283361">
    <property type="component" value="Unassembled WGS sequence"/>
</dbReference>
<dbReference type="AlphaFoldDB" id="A0AAE0ZGZ0"/>
<dbReference type="InterPro" id="IPR011583">
    <property type="entry name" value="Chitinase_II/V-like_cat"/>
</dbReference>
<keyword evidence="2" id="KW-0326">Glycosidase</keyword>
<dbReference type="PANTHER" id="PTHR46290:SF1">
    <property type="entry name" value="DI-N-ACETYLCHITOBIASE"/>
    <property type="match status" value="1"/>
</dbReference>
<dbReference type="SMART" id="SM00636">
    <property type="entry name" value="Glyco_18"/>
    <property type="match status" value="1"/>
</dbReference>
<evidence type="ECO:0000313" key="4">
    <source>
        <dbReference type="EMBL" id="KAK3769204.1"/>
    </source>
</evidence>
<dbReference type="InterPro" id="IPR029070">
    <property type="entry name" value="Chitinase_insertion_sf"/>
</dbReference>
<feature type="domain" description="GH18" evidence="3">
    <location>
        <begin position="95"/>
        <end position="435"/>
    </location>
</feature>
<dbReference type="EMBL" id="JAWDGP010003957">
    <property type="protein sequence ID" value="KAK3769204.1"/>
    <property type="molecule type" value="Genomic_DNA"/>
</dbReference>
<dbReference type="Gene3D" id="3.20.20.80">
    <property type="entry name" value="Glycosidases"/>
    <property type="match status" value="2"/>
</dbReference>
<evidence type="ECO:0000313" key="5">
    <source>
        <dbReference type="Proteomes" id="UP001283361"/>
    </source>
</evidence>
<dbReference type="Gene3D" id="3.10.50.10">
    <property type="match status" value="2"/>
</dbReference>
<proteinExistence type="predicted"/>
<comment type="caution">
    <text evidence="4">The sequence shown here is derived from an EMBL/GenBank/DDBJ whole genome shotgun (WGS) entry which is preliminary data.</text>
</comment>
<dbReference type="PANTHER" id="PTHR46290">
    <property type="entry name" value="DI-N-ACETYLCHITOBIASE"/>
    <property type="match status" value="1"/>
</dbReference>
<evidence type="ECO:0000259" key="3">
    <source>
        <dbReference type="PROSITE" id="PS51910"/>
    </source>
</evidence>
<protein>
    <recommendedName>
        <fullName evidence="3">GH18 domain-containing protein</fullName>
    </recommendedName>
</protein>
<dbReference type="InterPro" id="IPR001223">
    <property type="entry name" value="Glyco_hydro18_cat"/>
</dbReference>
<dbReference type="GO" id="GO:0005615">
    <property type="term" value="C:extracellular space"/>
    <property type="evidence" value="ECO:0007669"/>
    <property type="project" value="TreeGrafter"/>
</dbReference>
<gene>
    <name evidence="4" type="ORF">RRG08_005151</name>
</gene>
<accession>A0AAE0ZGZ0</accession>
<evidence type="ECO:0000256" key="1">
    <source>
        <dbReference type="ARBA" id="ARBA00022801"/>
    </source>
</evidence>
<dbReference type="PROSITE" id="PS51910">
    <property type="entry name" value="GH18_2"/>
    <property type="match status" value="1"/>
</dbReference>
<dbReference type="GO" id="GO:0009313">
    <property type="term" value="P:oligosaccharide catabolic process"/>
    <property type="evidence" value="ECO:0007669"/>
    <property type="project" value="TreeGrafter"/>
</dbReference>
<dbReference type="Pfam" id="PF00704">
    <property type="entry name" value="Glyco_hydro_18"/>
    <property type="match status" value="1"/>
</dbReference>
<evidence type="ECO:0000256" key="2">
    <source>
        <dbReference type="ARBA" id="ARBA00023295"/>
    </source>
</evidence>
<reference evidence="4" key="1">
    <citation type="journal article" date="2023" name="G3 (Bethesda)">
        <title>A reference genome for the long-term kleptoplast-retaining sea slug Elysia crispata morphotype clarki.</title>
        <authorList>
            <person name="Eastman K.E."/>
            <person name="Pendleton A.L."/>
            <person name="Shaikh M.A."/>
            <person name="Suttiyut T."/>
            <person name="Ogas R."/>
            <person name="Tomko P."/>
            <person name="Gavelis G."/>
            <person name="Widhalm J.R."/>
            <person name="Wisecaver J.H."/>
        </authorList>
    </citation>
    <scope>NUCLEOTIDE SEQUENCE</scope>
    <source>
        <strain evidence="4">ECLA1</strain>
    </source>
</reference>
<dbReference type="InterPro" id="IPR017853">
    <property type="entry name" value="GH"/>
</dbReference>
<dbReference type="GO" id="GO:0008061">
    <property type="term" value="F:chitin binding"/>
    <property type="evidence" value="ECO:0007669"/>
    <property type="project" value="InterPro"/>
</dbReference>
<dbReference type="InterPro" id="IPR051887">
    <property type="entry name" value="GH18_Domain-Containing"/>
</dbReference>